<evidence type="ECO:0000313" key="2">
    <source>
        <dbReference type="Proteomes" id="UP000594263"/>
    </source>
</evidence>
<dbReference type="Gramene" id="Kaladp0032s0050.1.v1.1">
    <property type="protein sequence ID" value="Kaladp0032s0050.1.v1.1.CDS.1"/>
    <property type="gene ID" value="Kaladp0032s0050.v1.1"/>
</dbReference>
<accession>A0A7N0TC53</accession>
<reference evidence="1" key="1">
    <citation type="submission" date="2021-01" db="UniProtKB">
        <authorList>
            <consortium name="EnsemblPlants"/>
        </authorList>
    </citation>
    <scope>IDENTIFICATION</scope>
</reference>
<dbReference type="EnsemblPlants" id="Kaladp0032s0050.1.v1.1">
    <property type="protein sequence ID" value="Kaladp0032s0050.1.v1.1.CDS.1"/>
    <property type="gene ID" value="Kaladp0032s0050.v1.1"/>
</dbReference>
<dbReference type="Proteomes" id="UP000594263">
    <property type="component" value="Unplaced"/>
</dbReference>
<protein>
    <submittedName>
        <fullName evidence="1">Uncharacterized protein</fullName>
    </submittedName>
</protein>
<evidence type="ECO:0000313" key="1">
    <source>
        <dbReference type="EnsemblPlants" id="Kaladp0032s0050.1.v1.1.CDS.1"/>
    </source>
</evidence>
<keyword evidence="2" id="KW-1185">Reference proteome</keyword>
<sequence length="53" mass="6154">MLTMRLGWFLIQIKINHFHSSLSIHSNKSTTEILAKQHAHLIRIIGKSDPRSF</sequence>
<name>A0A7N0TC53_KALFE</name>
<dbReference type="AlphaFoldDB" id="A0A7N0TC53"/>
<organism evidence="1 2">
    <name type="scientific">Kalanchoe fedtschenkoi</name>
    <name type="common">Lavender scallops</name>
    <name type="synonym">South American air plant</name>
    <dbReference type="NCBI Taxonomy" id="63787"/>
    <lineage>
        <taxon>Eukaryota</taxon>
        <taxon>Viridiplantae</taxon>
        <taxon>Streptophyta</taxon>
        <taxon>Embryophyta</taxon>
        <taxon>Tracheophyta</taxon>
        <taxon>Spermatophyta</taxon>
        <taxon>Magnoliopsida</taxon>
        <taxon>eudicotyledons</taxon>
        <taxon>Gunneridae</taxon>
        <taxon>Pentapetalae</taxon>
        <taxon>Saxifragales</taxon>
        <taxon>Crassulaceae</taxon>
        <taxon>Kalanchoe</taxon>
    </lineage>
</organism>
<proteinExistence type="predicted"/>